<dbReference type="GO" id="GO:0006412">
    <property type="term" value="P:translation"/>
    <property type="evidence" value="ECO:0007669"/>
    <property type="project" value="UniProtKB-KW"/>
</dbReference>
<dbReference type="SUPFAM" id="SSF50715">
    <property type="entry name" value="Ribosomal protein L25-like"/>
    <property type="match status" value="1"/>
</dbReference>
<dbReference type="InterPro" id="IPR011035">
    <property type="entry name" value="Ribosomal_bL25/Gln-tRNA_synth"/>
</dbReference>
<dbReference type="InterPro" id="IPR020056">
    <property type="entry name" value="Rbsml_bL25/Gln-tRNA_synth_N"/>
</dbReference>
<organism evidence="3">
    <name type="scientific">marine sediment metagenome</name>
    <dbReference type="NCBI Taxonomy" id="412755"/>
    <lineage>
        <taxon>unclassified sequences</taxon>
        <taxon>metagenomes</taxon>
        <taxon>ecological metagenomes</taxon>
    </lineage>
</organism>
<evidence type="ECO:0000256" key="1">
    <source>
        <dbReference type="ARBA" id="ARBA00022917"/>
    </source>
</evidence>
<dbReference type="Pfam" id="PF20974">
    <property type="entry name" value="tRNA-synt_1c_C2"/>
    <property type="match status" value="1"/>
</dbReference>
<dbReference type="InterPro" id="IPR049437">
    <property type="entry name" value="tRNA-synt_1c_C2"/>
</dbReference>
<evidence type="ECO:0000259" key="2">
    <source>
        <dbReference type="Pfam" id="PF20974"/>
    </source>
</evidence>
<dbReference type="AlphaFoldDB" id="X1SBR0"/>
<evidence type="ECO:0000313" key="3">
    <source>
        <dbReference type="EMBL" id="GAI90447.1"/>
    </source>
</evidence>
<protein>
    <recommendedName>
        <fullName evidence="2">tRNA synthetases class I (E and Q) anti-codon binding domain-containing protein</fullName>
    </recommendedName>
</protein>
<keyword evidence="1" id="KW-0648">Protein biosynthesis</keyword>
<name>X1SBR0_9ZZZZ</name>
<dbReference type="EMBL" id="BARW01021653">
    <property type="protein sequence ID" value="GAI90447.1"/>
    <property type="molecule type" value="Genomic_DNA"/>
</dbReference>
<proteinExistence type="predicted"/>
<feature type="domain" description="tRNA synthetases class I (E and Q) anti-codon binding" evidence="2">
    <location>
        <begin position="2"/>
        <end position="29"/>
    </location>
</feature>
<comment type="caution">
    <text evidence="3">The sequence shown here is derived from an EMBL/GenBank/DDBJ whole genome shotgun (WGS) entry which is preliminary data.</text>
</comment>
<accession>X1SBR0</accession>
<sequence>ADCLVEPSLAGTAPGSRYQFMRKGYFCVDPGSTSDKLVFNRIVSLRDTWDRILKANKNQKS</sequence>
<reference evidence="3" key="1">
    <citation type="journal article" date="2014" name="Front. Microbiol.">
        <title>High frequency of phylogenetically diverse reductive dehalogenase-homologous genes in deep subseafloor sedimentary metagenomes.</title>
        <authorList>
            <person name="Kawai M."/>
            <person name="Futagami T."/>
            <person name="Toyoda A."/>
            <person name="Takaki Y."/>
            <person name="Nishi S."/>
            <person name="Hori S."/>
            <person name="Arai W."/>
            <person name="Tsubouchi T."/>
            <person name="Morono Y."/>
            <person name="Uchiyama I."/>
            <person name="Ito T."/>
            <person name="Fujiyama A."/>
            <person name="Inagaki F."/>
            <person name="Takami H."/>
        </authorList>
    </citation>
    <scope>NUCLEOTIDE SEQUENCE</scope>
    <source>
        <strain evidence="3">Expedition CK06-06</strain>
    </source>
</reference>
<dbReference type="Gene3D" id="2.40.240.10">
    <property type="entry name" value="Ribosomal Protein L25, Chain P"/>
    <property type="match status" value="1"/>
</dbReference>
<feature type="non-terminal residue" evidence="3">
    <location>
        <position position="1"/>
    </location>
</feature>
<gene>
    <name evidence="3" type="ORF">S12H4_36333</name>
</gene>